<dbReference type="Proteomes" id="UP000515909">
    <property type="component" value="Chromosome"/>
</dbReference>
<evidence type="ECO:0000259" key="1">
    <source>
        <dbReference type="Pfam" id="PF02579"/>
    </source>
</evidence>
<name>A0A7G8T8J2_9FIRM</name>
<dbReference type="PANTHER" id="PTHR42983:SF1">
    <property type="entry name" value="IRON-MOLYBDENUM PROTEIN"/>
    <property type="match status" value="1"/>
</dbReference>
<dbReference type="SUPFAM" id="SSF53146">
    <property type="entry name" value="Nitrogenase accessory factor-like"/>
    <property type="match status" value="1"/>
</dbReference>
<dbReference type="Gene3D" id="3.30.420.130">
    <property type="entry name" value="Dinitrogenase iron-molybdenum cofactor biosynthesis domain"/>
    <property type="match status" value="1"/>
</dbReference>
<sequence>MKLIVPVESKSLDVPVCPSFGRSPLYVSFDTETGSCEFLDNSAATSQGGAGIKASQMLVDHGAKAVITYRCGDNAAQVLNAAKIELYKAQNGSVSENIEKFKRGKLLRLSEIHPGFHNHGGAKE</sequence>
<gene>
    <name evidence="2" type="ORF">HCR03_14640</name>
</gene>
<dbReference type="Pfam" id="PF02579">
    <property type="entry name" value="Nitro_FeMo-Co"/>
    <property type="match status" value="1"/>
</dbReference>
<dbReference type="InterPro" id="IPR003731">
    <property type="entry name" value="Di-Nase_FeMo-co_biosynth"/>
</dbReference>
<dbReference type="InterPro" id="IPR036105">
    <property type="entry name" value="DiNase_FeMo-co_biosyn_sf"/>
</dbReference>
<evidence type="ECO:0000313" key="2">
    <source>
        <dbReference type="EMBL" id="QNK39933.1"/>
    </source>
</evidence>
<feature type="domain" description="Dinitrogenase iron-molybdenum cofactor biosynthesis" evidence="1">
    <location>
        <begin position="14"/>
        <end position="102"/>
    </location>
</feature>
<organism evidence="2 3">
    <name type="scientific">Caproicibacter fermentans</name>
    <dbReference type="NCBI Taxonomy" id="2576756"/>
    <lineage>
        <taxon>Bacteria</taxon>
        <taxon>Bacillati</taxon>
        <taxon>Bacillota</taxon>
        <taxon>Clostridia</taxon>
        <taxon>Eubacteriales</taxon>
        <taxon>Acutalibacteraceae</taxon>
        <taxon>Caproicibacter</taxon>
    </lineage>
</organism>
<dbReference type="InterPro" id="IPR033913">
    <property type="entry name" value="MTH1175_dom"/>
</dbReference>
<dbReference type="EMBL" id="CP060286">
    <property type="protein sequence ID" value="QNK39933.1"/>
    <property type="molecule type" value="Genomic_DNA"/>
</dbReference>
<dbReference type="CDD" id="cd00851">
    <property type="entry name" value="MTH1175"/>
    <property type="match status" value="1"/>
</dbReference>
<evidence type="ECO:0000313" key="3">
    <source>
        <dbReference type="Proteomes" id="UP000515909"/>
    </source>
</evidence>
<proteinExistence type="predicted"/>
<dbReference type="PANTHER" id="PTHR42983">
    <property type="entry name" value="DINITROGENASE IRON-MOLYBDENUM COFACTOR PROTEIN-RELATED"/>
    <property type="match status" value="1"/>
</dbReference>
<dbReference type="KEGG" id="cfem:HCR03_14640"/>
<dbReference type="AlphaFoldDB" id="A0A7G8T8J2"/>
<dbReference type="RefSeq" id="WP_187035017.1">
    <property type="nucleotide sequence ID" value="NZ_CP060286.1"/>
</dbReference>
<accession>A0A7G8T8J2</accession>
<reference evidence="2 3" key="1">
    <citation type="submission" date="2020-08" db="EMBL/GenBank/DDBJ databases">
        <title>The isolate Caproiciproducens sp. 7D4C2 produces n-caproate at mildly acidic conditions from hexoses: genome and rBOX comparison with related strains and chain-elongating bacteria.</title>
        <authorList>
            <person name="Esquivel-Elizondo S."/>
            <person name="Bagci C."/>
            <person name="Temovska M."/>
            <person name="Jeon B.S."/>
            <person name="Bessarab I."/>
            <person name="Williams R.B.H."/>
            <person name="Huson D.H."/>
            <person name="Angenent L.T."/>
        </authorList>
    </citation>
    <scope>NUCLEOTIDE SEQUENCE [LARGE SCALE GENOMIC DNA]</scope>
    <source>
        <strain evidence="2 3">7D4C2</strain>
    </source>
</reference>
<protein>
    <submittedName>
        <fullName evidence="2">NifB/NifX family molybdenum-iron cluster-binding protein</fullName>
    </submittedName>
</protein>